<dbReference type="Gene3D" id="6.10.30.10">
    <property type="match status" value="1"/>
</dbReference>
<dbReference type="EMBL" id="JAGSNF010000024">
    <property type="protein sequence ID" value="MBR7744818.1"/>
    <property type="molecule type" value="Genomic_DNA"/>
</dbReference>
<reference evidence="4" key="1">
    <citation type="submission" date="2021-04" db="EMBL/GenBank/DDBJ databases">
        <title>Phycicoccus avicenniae sp. nov., a novel endophytic actinomycetes isolated from branch of Avicennia mariana.</title>
        <authorList>
            <person name="Tuo L."/>
        </authorList>
    </citation>
    <scope>NUCLEOTIDE SEQUENCE</scope>
    <source>
        <strain evidence="4">BSK3Z-2</strain>
    </source>
</reference>
<dbReference type="InterPro" id="IPR022002">
    <property type="entry name" value="ChsH2_Znr"/>
</dbReference>
<evidence type="ECO:0000259" key="3">
    <source>
        <dbReference type="Pfam" id="PF12172"/>
    </source>
</evidence>
<name>A0A941I048_9MICO</name>
<accession>A0A941I048</accession>
<comment type="caution">
    <text evidence="4">The sequence shown here is derived from an EMBL/GenBank/DDBJ whole genome shotgun (WGS) entry which is preliminary data.</text>
</comment>
<dbReference type="PANTHER" id="PTHR34075">
    <property type="entry name" value="BLR3430 PROTEIN"/>
    <property type="match status" value="1"/>
</dbReference>
<protein>
    <submittedName>
        <fullName evidence="4">Zn-ribbon domain-containing OB-fold protein</fullName>
    </submittedName>
</protein>
<dbReference type="Proteomes" id="UP000677016">
    <property type="component" value="Unassembled WGS sequence"/>
</dbReference>
<dbReference type="PANTHER" id="PTHR34075:SF5">
    <property type="entry name" value="BLR3430 PROTEIN"/>
    <property type="match status" value="1"/>
</dbReference>
<dbReference type="InterPro" id="IPR052513">
    <property type="entry name" value="Thioester_dehydratase-like"/>
</dbReference>
<keyword evidence="5" id="KW-1185">Reference proteome</keyword>
<evidence type="ECO:0000256" key="1">
    <source>
        <dbReference type="SAM" id="MobiDB-lite"/>
    </source>
</evidence>
<dbReference type="SUPFAM" id="SSF50249">
    <property type="entry name" value="Nucleic acid-binding proteins"/>
    <property type="match status" value="1"/>
</dbReference>
<feature type="domain" description="ChsH2 rubredoxin-like zinc ribbon" evidence="3">
    <location>
        <begin position="22"/>
        <end position="57"/>
    </location>
</feature>
<dbReference type="Pfam" id="PF01796">
    <property type="entry name" value="OB_ChsH2_C"/>
    <property type="match status" value="1"/>
</dbReference>
<evidence type="ECO:0000313" key="4">
    <source>
        <dbReference type="EMBL" id="MBR7744818.1"/>
    </source>
</evidence>
<sequence>MSDPARPSKPGPTPNPESAPFWDGLAEGVVRVQQCDACGRRQHYARSVCSQCWSEDLTWVEVAGTGRVHTWTVVHRAGHPAWAGDTPYAVLVVELDAGPRLVTAHEGDLDALAVGMPVRLLARPRGETHVVVAVTTTEKEPS</sequence>
<evidence type="ECO:0000259" key="2">
    <source>
        <dbReference type="Pfam" id="PF01796"/>
    </source>
</evidence>
<dbReference type="InterPro" id="IPR012340">
    <property type="entry name" value="NA-bd_OB-fold"/>
</dbReference>
<gene>
    <name evidence="4" type="ORF">KC207_16095</name>
</gene>
<feature type="compositionally biased region" description="Pro residues" evidence="1">
    <location>
        <begin position="7"/>
        <end position="17"/>
    </location>
</feature>
<dbReference type="InterPro" id="IPR002878">
    <property type="entry name" value="ChsH2_C"/>
</dbReference>
<feature type="region of interest" description="Disordered" evidence="1">
    <location>
        <begin position="1"/>
        <end position="20"/>
    </location>
</feature>
<dbReference type="Pfam" id="PF12172">
    <property type="entry name" value="zf-ChsH2"/>
    <property type="match status" value="1"/>
</dbReference>
<proteinExistence type="predicted"/>
<feature type="domain" description="ChsH2 C-terminal OB-fold" evidence="2">
    <location>
        <begin position="59"/>
        <end position="120"/>
    </location>
</feature>
<organism evidence="4 5">
    <name type="scientific">Phycicoccus avicenniae</name>
    <dbReference type="NCBI Taxonomy" id="2828860"/>
    <lineage>
        <taxon>Bacteria</taxon>
        <taxon>Bacillati</taxon>
        <taxon>Actinomycetota</taxon>
        <taxon>Actinomycetes</taxon>
        <taxon>Micrococcales</taxon>
        <taxon>Intrasporangiaceae</taxon>
        <taxon>Phycicoccus</taxon>
    </lineage>
</organism>
<dbReference type="AlphaFoldDB" id="A0A941I048"/>
<evidence type="ECO:0000313" key="5">
    <source>
        <dbReference type="Proteomes" id="UP000677016"/>
    </source>
</evidence>
<dbReference type="RefSeq" id="WP_211604345.1">
    <property type="nucleotide sequence ID" value="NZ_JAGSNF010000024.1"/>
</dbReference>